<feature type="domain" description="Plasmid replication protein RepL" evidence="2">
    <location>
        <begin position="82"/>
        <end position="168"/>
    </location>
</feature>
<dbReference type="GO" id="GO:0006276">
    <property type="term" value="P:plasmid maintenance"/>
    <property type="evidence" value="ECO:0007669"/>
    <property type="project" value="InterPro"/>
</dbReference>
<evidence type="ECO:0000259" key="2">
    <source>
        <dbReference type="Pfam" id="PF05732"/>
    </source>
</evidence>
<sequence length="208" mass="24039">MSKARKATQKTRVQVIKNVVKKEDVFAVETRTKTIPKKFVRLFRGASVIFRDLSKGALLMLHELLWEMDPDTNVFSWNDIVKEDMSKNVGMKLATIEGYVENLVKGGAIKNLQRGKYMVNPEIATFSNVSEERRRELIKNFSQLDFREFKKSVKQQLSRQNSIKQKKQRRRKKESSTKVFDPSTFVPTDETVDKNQADSVESVVFAES</sequence>
<dbReference type="Proteomes" id="UP000005631">
    <property type="component" value="Chromosome"/>
</dbReference>
<evidence type="ECO:0000313" key="4">
    <source>
        <dbReference type="Proteomes" id="UP000005631"/>
    </source>
</evidence>
<feature type="compositionally biased region" description="Basic residues" evidence="1">
    <location>
        <begin position="164"/>
        <end position="173"/>
    </location>
</feature>
<evidence type="ECO:0000256" key="1">
    <source>
        <dbReference type="SAM" id="MobiDB-lite"/>
    </source>
</evidence>
<dbReference type="EMBL" id="CP003156">
    <property type="protein sequence ID" value="AEV34360.1"/>
    <property type="molecule type" value="Genomic_DNA"/>
</dbReference>
<dbReference type="RefSeq" id="WP_014203707.1">
    <property type="nucleotide sequence ID" value="NC_016599.1"/>
</dbReference>
<dbReference type="InterPro" id="IPR008813">
    <property type="entry name" value="Plasmid_replication_RepL"/>
</dbReference>
<dbReference type="Pfam" id="PF05732">
    <property type="entry name" value="RepL"/>
    <property type="match status" value="1"/>
</dbReference>
<accession>G8R5P4</accession>
<gene>
    <name evidence="3" type="ordered locus">Oweho_3411</name>
</gene>
<name>G8R5P4_OWEHD</name>
<organism evidence="3 4">
    <name type="scientific">Owenweeksia hongkongensis (strain DSM 17368 / CIP 108786 / JCM 12287 / NRRL B-23963 / UST20020801)</name>
    <dbReference type="NCBI Taxonomy" id="926562"/>
    <lineage>
        <taxon>Bacteria</taxon>
        <taxon>Pseudomonadati</taxon>
        <taxon>Bacteroidota</taxon>
        <taxon>Flavobacteriia</taxon>
        <taxon>Flavobacteriales</taxon>
        <taxon>Owenweeksiaceae</taxon>
        <taxon>Owenweeksia</taxon>
    </lineage>
</organism>
<evidence type="ECO:0000313" key="3">
    <source>
        <dbReference type="EMBL" id="AEV34360.1"/>
    </source>
</evidence>
<dbReference type="KEGG" id="oho:Oweho_3411"/>
<keyword evidence="4" id="KW-1185">Reference proteome</keyword>
<dbReference type="AlphaFoldDB" id="G8R5P4"/>
<proteinExistence type="predicted"/>
<dbReference type="GO" id="GO:0006260">
    <property type="term" value="P:DNA replication"/>
    <property type="evidence" value="ECO:0007669"/>
    <property type="project" value="InterPro"/>
</dbReference>
<protein>
    <submittedName>
        <fullName evidence="3">Firmicute plasmid replication protein (RepL)</fullName>
    </submittedName>
</protein>
<dbReference type="HOGENOM" id="CLU_1319875_0_0_10"/>
<feature type="region of interest" description="Disordered" evidence="1">
    <location>
        <begin position="157"/>
        <end position="192"/>
    </location>
</feature>
<reference evidence="3 4" key="1">
    <citation type="journal article" date="2012" name="Stand. Genomic Sci.">
        <title>Genome sequence of the orange-pigmented seawater bacterium Owenweeksia hongkongensis type strain (UST20020801(T)).</title>
        <authorList>
            <person name="Riedel T."/>
            <person name="Held B."/>
            <person name="Nolan M."/>
            <person name="Lucas S."/>
            <person name="Lapidus A."/>
            <person name="Tice H."/>
            <person name="Del Rio T.G."/>
            <person name="Cheng J.F."/>
            <person name="Han C."/>
            <person name="Tapia R."/>
            <person name="Goodwin L.A."/>
            <person name="Pitluck S."/>
            <person name="Liolios K."/>
            <person name="Mavromatis K."/>
            <person name="Pagani I."/>
            <person name="Ivanova N."/>
            <person name="Mikhailova N."/>
            <person name="Pati A."/>
            <person name="Chen A."/>
            <person name="Palaniappan K."/>
            <person name="Rohde M."/>
            <person name="Tindall B.J."/>
            <person name="Detter J.C."/>
            <person name="Goker M."/>
            <person name="Woyke T."/>
            <person name="Bristow J."/>
            <person name="Eisen J.A."/>
            <person name="Markowitz V."/>
            <person name="Hugenholtz P."/>
            <person name="Klenk H.P."/>
            <person name="Kyrpides N.C."/>
        </authorList>
    </citation>
    <scope>NUCLEOTIDE SEQUENCE</scope>
    <source>
        <strain evidence="4">DSM 17368 / JCM 12287 / NRRL B-23963</strain>
    </source>
</reference>
<dbReference type="STRING" id="926562.Oweho_3411"/>